<accession>A0ABP8TTR0</accession>
<organism evidence="2 3">
    <name type="scientific">Actinoallomurus liliacearum</name>
    <dbReference type="NCBI Taxonomy" id="1080073"/>
    <lineage>
        <taxon>Bacteria</taxon>
        <taxon>Bacillati</taxon>
        <taxon>Actinomycetota</taxon>
        <taxon>Actinomycetes</taxon>
        <taxon>Streptosporangiales</taxon>
        <taxon>Thermomonosporaceae</taxon>
        <taxon>Actinoallomurus</taxon>
    </lineage>
</organism>
<reference evidence="3" key="1">
    <citation type="journal article" date="2019" name="Int. J. Syst. Evol. Microbiol.">
        <title>The Global Catalogue of Microorganisms (GCM) 10K type strain sequencing project: providing services to taxonomists for standard genome sequencing and annotation.</title>
        <authorList>
            <consortium name="The Broad Institute Genomics Platform"/>
            <consortium name="The Broad Institute Genome Sequencing Center for Infectious Disease"/>
            <person name="Wu L."/>
            <person name="Ma J."/>
        </authorList>
    </citation>
    <scope>NUCLEOTIDE SEQUENCE [LARGE SCALE GENOMIC DNA]</scope>
    <source>
        <strain evidence="3">JCM 17938</strain>
    </source>
</reference>
<comment type="caution">
    <text evidence="2">The sequence shown here is derived from an EMBL/GenBank/DDBJ whole genome shotgun (WGS) entry which is preliminary data.</text>
</comment>
<dbReference type="InterPro" id="IPR032710">
    <property type="entry name" value="NTF2-like_dom_sf"/>
</dbReference>
<dbReference type="EMBL" id="BAABHJ010000032">
    <property type="protein sequence ID" value="GAA4616267.1"/>
    <property type="molecule type" value="Genomic_DNA"/>
</dbReference>
<protein>
    <recommendedName>
        <fullName evidence="1">SnoaL-like domain-containing protein</fullName>
    </recommendedName>
</protein>
<feature type="domain" description="SnoaL-like" evidence="1">
    <location>
        <begin position="20"/>
        <end position="118"/>
    </location>
</feature>
<proteinExistence type="predicted"/>
<evidence type="ECO:0000259" key="1">
    <source>
        <dbReference type="Pfam" id="PF12680"/>
    </source>
</evidence>
<gene>
    <name evidence="2" type="ORF">GCM10023195_72230</name>
</gene>
<keyword evidence="3" id="KW-1185">Reference proteome</keyword>
<dbReference type="InterPro" id="IPR037401">
    <property type="entry name" value="SnoaL-like"/>
</dbReference>
<dbReference type="SUPFAM" id="SSF54427">
    <property type="entry name" value="NTF2-like"/>
    <property type="match status" value="1"/>
</dbReference>
<sequence>MDREYAVALLHRLHAAQNAFYAGGDDAPLREVLTEDVAWHIPGRNAIAGDHHGVEAVLAYFRRRRELADRTFRLHNRDVLTGEGEWITALTDGTAVIAGEEHTWSTVGLYHVRDGRIAACRLLPFDPAVFDAVWSDRSTPAGPDAV</sequence>
<dbReference type="Proteomes" id="UP001500212">
    <property type="component" value="Unassembled WGS sequence"/>
</dbReference>
<evidence type="ECO:0000313" key="2">
    <source>
        <dbReference type="EMBL" id="GAA4616267.1"/>
    </source>
</evidence>
<name>A0ABP8TTR0_9ACTN</name>
<dbReference type="Pfam" id="PF12680">
    <property type="entry name" value="SnoaL_2"/>
    <property type="match status" value="1"/>
</dbReference>
<evidence type="ECO:0000313" key="3">
    <source>
        <dbReference type="Proteomes" id="UP001500212"/>
    </source>
</evidence>
<dbReference type="Gene3D" id="3.10.450.50">
    <property type="match status" value="1"/>
</dbReference>
<dbReference type="RefSeq" id="WP_345364575.1">
    <property type="nucleotide sequence ID" value="NZ_BAABHJ010000032.1"/>
</dbReference>